<name>A0A7T0LM13_9ACTO</name>
<evidence type="ECO:0000256" key="2">
    <source>
        <dbReference type="SAM" id="Coils"/>
    </source>
</evidence>
<keyword evidence="4" id="KW-1185">Reference proteome</keyword>
<protein>
    <submittedName>
        <fullName evidence="3">PspA/IM30 family protein</fullName>
    </submittedName>
</protein>
<dbReference type="EMBL" id="CP063989">
    <property type="protein sequence ID" value="QPL05628.1"/>
    <property type="molecule type" value="Genomic_DNA"/>
</dbReference>
<evidence type="ECO:0000256" key="1">
    <source>
        <dbReference type="ARBA" id="ARBA00043985"/>
    </source>
</evidence>
<organism evidence="3 4">
    <name type="scientific">Actinomyces respiraculi</name>
    <dbReference type="NCBI Taxonomy" id="2744574"/>
    <lineage>
        <taxon>Bacteria</taxon>
        <taxon>Bacillati</taxon>
        <taxon>Actinomycetota</taxon>
        <taxon>Actinomycetes</taxon>
        <taxon>Actinomycetales</taxon>
        <taxon>Actinomycetaceae</taxon>
        <taxon>Actinomyces</taxon>
    </lineage>
</organism>
<dbReference type="AlphaFoldDB" id="A0A7T0LM13"/>
<dbReference type="InterPro" id="IPR007157">
    <property type="entry name" value="PspA_VIPP1"/>
</dbReference>
<feature type="coiled-coil region" evidence="2">
    <location>
        <begin position="126"/>
        <end position="160"/>
    </location>
</feature>
<dbReference type="PANTHER" id="PTHR31088">
    <property type="entry name" value="MEMBRANE-ASSOCIATED PROTEIN VIPP1, CHLOROPLASTIC"/>
    <property type="match status" value="1"/>
</dbReference>
<evidence type="ECO:0000313" key="3">
    <source>
        <dbReference type="EMBL" id="QPL05628.1"/>
    </source>
</evidence>
<dbReference type="Pfam" id="PF04012">
    <property type="entry name" value="PspA_IM30"/>
    <property type="match status" value="1"/>
</dbReference>
<keyword evidence="2" id="KW-0175">Coiled coil</keyword>
<reference evidence="3 4" key="1">
    <citation type="submission" date="2020-11" db="EMBL/GenBank/DDBJ databases">
        <title>Actinomyces sp. ZJ750.</title>
        <authorList>
            <person name="Zhou J."/>
        </authorList>
    </citation>
    <scope>NUCLEOTIDE SEQUENCE [LARGE SCALE GENOMIC DNA]</scope>
    <source>
        <strain evidence="3 4">ZJ750</strain>
    </source>
</reference>
<comment type="similarity">
    <text evidence="1">Belongs to the PspA/Vipp/IM30 family.</text>
</comment>
<dbReference type="PANTHER" id="PTHR31088:SF6">
    <property type="entry name" value="PHAGE SHOCK PROTEIN A"/>
    <property type="match status" value="1"/>
</dbReference>
<dbReference type="KEGG" id="arep:ID810_01120"/>
<sequence>MVEKQSILGRIAQLTRANVNALLDRAEDPEKMLDQLVRDYTASIAEARDAVAQTIGNLRLAEKDYESDLNEAKDWGAKALAASTKADQLRAAGDAAGADKWDSLAKVALTKQISAENEAKASEPIIASQRQVVDQLKTGLQQMEAKLSDLKSKRDTLVARQKSAQAQVKVQGAIRSINVMDPTSELSRYEDQVRRIEAQAAGQAEIASDSLEAQFAELEASSAVSEAELRLAALKSGGAIEAPAPAAQITDGQVDEAFASLKDEAEETQESSY</sequence>
<evidence type="ECO:0000313" key="4">
    <source>
        <dbReference type="Proteomes" id="UP000594637"/>
    </source>
</evidence>
<proteinExistence type="inferred from homology"/>
<dbReference type="Proteomes" id="UP000594637">
    <property type="component" value="Chromosome"/>
</dbReference>
<accession>A0A7T0LM13</accession>
<gene>
    <name evidence="3" type="ORF">ID810_01120</name>
</gene>
<dbReference type="RefSeq" id="WP_166857124.1">
    <property type="nucleotide sequence ID" value="NZ_CP063989.1"/>
</dbReference>